<protein>
    <recommendedName>
        <fullName evidence="5">DUF3617 family protein</fullName>
    </recommendedName>
</protein>
<sequence length="200" mass="20608">MVHMPTVNSAATPDRGSGMEHLQAYHAAGGGKHRANKQFGINVLNRRLLMAAAVLLVTAVATSSESKAQAGPFAPLAGSWSGGGTVSLEDGSTERIRCRAKYAPIGPTMEMSLTCASDAYKFNLSASVKAEGSAITGSWSEASRNISGSLQGRGGGGNFEVVASAAGFNANIALRTSGNKQSVTMRADSQFRGANISLSR</sequence>
<dbReference type="EMBL" id="RDQZ01000011">
    <property type="protein sequence ID" value="RXH12928.1"/>
    <property type="molecule type" value="Genomic_DNA"/>
</dbReference>
<reference evidence="2 4" key="2">
    <citation type="submission" date="2018-10" db="EMBL/GenBank/DDBJ databases">
        <title>Bradyrhizobium sp. nov., effective nodules isolated from peanut in China.</title>
        <authorList>
            <person name="Li Y."/>
        </authorList>
    </citation>
    <scope>NUCLEOTIDE SEQUENCE [LARGE SCALE GENOMIC DNA]</scope>
    <source>
        <strain evidence="2 4">CCBAU 53426</strain>
    </source>
</reference>
<keyword evidence="4" id="KW-1185">Reference proteome</keyword>
<accession>A0AAE5X1M6</accession>
<organism evidence="1 3">
    <name type="scientific">Bradyrhizobium guangzhouense</name>
    <dbReference type="NCBI Taxonomy" id="1325095"/>
    <lineage>
        <taxon>Bacteria</taxon>
        <taxon>Pseudomonadati</taxon>
        <taxon>Pseudomonadota</taxon>
        <taxon>Alphaproteobacteria</taxon>
        <taxon>Hyphomicrobiales</taxon>
        <taxon>Nitrobacteraceae</taxon>
        <taxon>Bradyrhizobium</taxon>
    </lineage>
</organism>
<dbReference type="Proteomes" id="UP000290401">
    <property type="component" value="Unassembled WGS sequence"/>
</dbReference>
<proteinExistence type="predicted"/>
<dbReference type="EMBL" id="CP030053">
    <property type="protein sequence ID" value="QAU46968.1"/>
    <property type="molecule type" value="Genomic_DNA"/>
</dbReference>
<name>A0AAE5X1M6_9BRAD</name>
<evidence type="ECO:0000313" key="4">
    <source>
        <dbReference type="Proteomes" id="UP000290401"/>
    </source>
</evidence>
<evidence type="ECO:0000313" key="1">
    <source>
        <dbReference type="EMBL" id="QAU46968.1"/>
    </source>
</evidence>
<evidence type="ECO:0000313" key="3">
    <source>
        <dbReference type="Proteomes" id="UP000288972"/>
    </source>
</evidence>
<dbReference type="AlphaFoldDB" id="A0AAE5X1M6"/>
<dbReference type="Proteomes" id="UP000288972">
    <property type="component" value="Chromosome"/>
</dbReference>
<gene>
    <name evidence="2" type="ORF">EAS56_15620</name>
    <name evidence="1" type="ORF">XH91_17435</name>
</gene>
<dbReference type="KEGG" id="bgz:XH91_17435"/>
<reference evidence="1 3" key="1">
    <citation type="submission" date="2018-06" db="EMBL/GenBank/DDBJ databases">
        <title>Comparative genomics of rhizobia nodulating Arachis hypogaea in China.</title>
        <authorList>
            <person name="Li Y."/>
        </authorList>
    </citation>
    <scope>NUCLEOTIDE SEQUENCE [LARGE SCALE GENOMIC DNA]</scope>
    <source>
        <strain evidence="1 3">CCBAU 51670</strain>
    </source>
</reference>
<evidence type="ECO:0000313" key="2">
    <source>
        <dbReference type="EMBL" id="RXH12928.1"/>
    </source>
</evidence>
<evidence type="ECO:0008006" key="5">
    <source>
        <dbReference type="Google" id="ProtNLM"/>
    </source>
</evidence>